<evidence type="ECO:0000313" key="12">
    <source>
        <dbReference type="RefSeq" id="XP_014471323.1"/>
    </source>
</evidence>
<evidence type="ECO:0000256" key="2">
    <source>
        <dbReference type="ARBA" id="ARBA00022475"/>
    </source>
</evidence>
<reference evidence="12" key="1">
    <citation type="submission" date="2025-08" db="UniProtKB">
        <authorList>
            <consortium name="RefSeq"/>
        </authorList>
    </citation>
    <scope>IDENTIFICATION</scope>
</reference>
<protein>
    <recommendedName>
        <fullName evidence="10">Odorant receptor</fullName>
    </recommendedName>
</protein>
<proteinExistence type="inferred from homology"/>
<name>A0A6P3WZ10_DINQU</name>
<dbReference type="OrthoDB" id="7634903at2759"/>
<evidence type="ECO:0000256" key="10">
    <source>
        <dbReference type="RuleBase" id="RU351113"/>
    </source>
</evidence>
<keyword evidence="5 10" id="KW-0552">Olfaction</keyword>
<keyword evidence="8 10" id="KW-0675">Receptor</keyword>
<dbReference type="AlphaFoldDB" id="A0A6P3WZ10"/>
<dbReference type="GO" id="GO:0005549">
    <property type="term" value="F:odorant binding"/>
    <property type="evidence" value="ECO:0007669"/>
    <property type="project" value="InterPro"/>
</dbReference>
<dbReference type="GO" id="GO:0004984">
    <property type="term" value="F:olfactory receptor activity"/>
    <property type="evidence" value="ECO:0007669"/>
    <property type="project" value="InterPro"/>
</dbReference>
<comment type="similarity">
    <text evidence="10">Belongs to the insect chemoreceptor superfamily. Heteromeric odorant receptor channel (TC 1.A.69) family.</text>
</comment>
<evidence type="ECO:0000256" key="4">
    <source>
        <dbReference type="ARBA" id="ARBA00022692"/>
    </source>
</evidence>
<keyword evidence="4 10" id="KW-0812">Transmembrane</keyword>
<dbReference type="GO" id="GO:0007165">
    <property type="term" value="P:signal transduction"/>
    <property type="evidence" value="ECO:0007669"/>
    <property type="project" value="UniProtKB-KW"/>
</dbReference>
<evidence type="ECO:0000256" key="5">
    <source>
        <dbReference type="ARBA" id="ARBA00022725"/>
    </source>
</evidence>
<keyword evidence="6 10" id="KW-1133">Transmembrane helix</keyword>
<keyword evidence="9 10" id="KW-0807">Transducer</keyword>
<dbReference type="GeneID" id="106742664"/>
<dbReference type="Pfam" id="PF02949">
    <property type="entry name" value="7tm_6"/>
    <property type="match status" value="1"/>
</dbReference>
<sequence>MTDFKWAISLHRFMLKSIGLWPPDSRNVHEIVRSKFRLLCNVITLLFITTIPTLVSLLRIWGDMTLKVENLECSLPMLMALFKISIIWYNQKVSITLVLPCFGLMVRHVTNLTDCGRPLLIQSYYLHDVSKSPQFELTYLAQGIVLFTGCLSYSAVDHFLGLLIFHVCGQLENLHLRLRHMEKYPNFNAVLKYNVQDHIRLIRSVEIIDNTFDLMLLGLMICFCIEFCLQGFLIVNIVKKEGQLPFMQLGWIVAMILYILLHMGLYCGVGEVLVTQSEKIHRAAYEYSWHTIEPKAAKNLLLIMLRSNKPLYITAGKTFPMTMATLCNLLKTSAGYVSVLLANQN</sequence>
<feature type="transmembrane region" description="Helical" evidence="10">
    <location>
        <begin position="38"/>
        <end position="62"/>
    </location>
</feature>
<dbReference type="RefSeq" id="XP_014471323.1">
    <property type="nucleotide sequence ID" value="XM_014615837.1"/>
</dbReference>
<evidence type="ECO:0000256" key="1">
    <source>
        <dbReference type="ARBA" id="ARBA00004651"/>
    </source>
</evidence>
<evidence type="ECO:0000256" key="3">
    <source>
        <dbReference type="ARBA" id="ARBA00022606"/>
    </source>
</evidence>
<keyword evidence="3 10" id="KW-0716">Sensory transduction</keyword>
<evidence type="ECO:0000313" key="11">
    <source>
        <dbReference type="Proteomes" id="UP000515204"/>
    </source>
</evidence>
<evidence type="ECO:0000256" key="8">
    <source>
        <dbReference type="ARBA" id="ARBA00023170"/>
    </source>
</evidence>
<dbReference type="GO" id="GO:0005886">
    <property type="term" value="C:plasma membrane"/>
    <property type="evidence" value="ECO:0007669"/>
    <property type="project" value="UniProtKB-SubCell"/>
</dbReference>
<keyword evidence="2" id="KW-1003">Cell membrane</keyword>
<organism evidence="11 12">
    <name type="scientific">Dinoponera quadriceps</name>
    <name type="common">South American ant</name>
    <dbReference type="NCBI Taxonomy" id="609295"/>
    <lineage>
        <taxon>Eukaryota</taxon>
        <taxon>Metazoa</taxon>
        <taxon>Ecdysozoa</taxon>
        <taxon>Arthropoda</taxon>
        <taxon>Hexapoda</taxon>
        <taxon>Insecta</taxon>
        <taxon>Pterygota</taxon>
        <taxon>Neoptera</taxon>
        <taxon>Endopterygota</taxon>
        <taxon>Hymenoptera</taxon>
        <taxon>Apocrita</taxon>
        <taxon>Aculeata</taxon>
        <taxon>Formicoidea</taxon>
        <taxon>Formicidae</taxon>
        <taxon>Ponerinae</taxon>
        <taxon>Ponerini</taxon>
        <taxon>Dinoponera</taxon>
    </lineage>
</organism>
<comment type="caution">
    <text evidence="10">Lacks conserved residue(s) required for the propagation of feature annotation.</text>
</comment>
<dbReference type="PANTHER" id="PTHR21137">
    <property type="entry name" value="ODORANT RECEPTOR"/>
    <property type="match status" value="1"/>
</dbReference>
<dbReference type="InterPro" id="IPR004117">
    <property type="entry name" value="7tm6_olfct_rcpt"/>
</dbReference>
<comment type="subcellular location">
    <subcellularLocation>
        <location evidence="1 10">Cell membrane</location>
        <topology evidence="1 10">Multi-pass membrane protein</topology>
    </subcellularLocation>
</comment>
<feature type="transmembrane region" description="Helical" evidence="10">
    <location>
        <begin position="214"/>
        <end position="237"/>
    </location>
</feature>
<gene>
    <name evidence="12" type="primary">LOC106742664</name>
</gene>
<feature type="transmembrane region" description="Helical" evidence="10">
    <location>
        <begin position="249"/>
        <end position="274"/>
    </location>
</feature>
<dbReference type="Proteomes" id="UP000515204">
    <property type="component" value="Unplaced"/>
</dbReference>
<keyword evidence="11" id="KW-1185">Reference proteome</keyword>
<evidence type="ECO:0000256" key="9">
    <source>
        <dbReference type="ARBA" id="ARBA00023224"/>
    </source>
</evidence>
<evidence type="ECO:0000256" key="7">
    <source>
        <dbReference type="ARBA" id="ARBA00023136"/>
    </source>
</evidence>
<dbReference type="KEGG" id="dqu:106742664"/>
<dbReference type="PANTHER" id="PTHR21137:SF35">
    <property type="entry name" value="ODORANT RECEPTOR 19A-RELATED"/>
    <property type="match status" value="1"/>
</dbReference>
<evidence type="ECO:0000256" key="6">
    <source>
        <dbReference type="ARBA" id="ARBA00022989"/>
    </source>
</evidence>
<accession>A0A6P3WZ10</accession>
<keyword evidence="7 10" id="KW-0472">Membrane</keyword>